<evidence type="ECO:0000313" key="2">
    <source>
        <dbReference type="Proteomes" id="UP000614287"/>
    </source>
</evidence>
<name>A0A8J3CMC9_9BURK</name>
<sequence>MRDVITLIIKKVALTDDGKTAVVSNTLGKSSVWLVNFLNLSNECLMQRERGELIEFLSHDLRSPQVSILSLIGVTAAVEQSCG</sequence>
<keyword evidence="2" id="KW-1185">Reference proteome</keyword>
<proteinExistence type="predicted"/>
<comment type="caution">
    <text evidence="1">The sequence shown here is derived from an EMBL/GenBank/DDBJ whole genome shotgun (WGS) entry which is preliminary data.</text>
</comment>
<reference evidence="1" key="1">
    <citation type="journal article" date="2014" name="Int. J. Syst. Evol. Microbiol.">
        <title>Complete genome sequence of Corynebacterium casei LMG S-19264T (=DSM 44701T), isolated from a smear-ripened cheese.</title>
        <authorList>
            <consortium name="US DOE Joint Genome Institute (JGI-PGF)"/>
            <person name="Walter F."/>
            <person name="Albersmeier A."/>
            <person name="Kalinowski J."/>
            <person name="Ruckert C."/>
        </authorList>
    </citation>
    <scope>NUCLEOTIDE SEQUENCE</scope>
    <source>
        <strain evidence="1">KCTC 32501</strain>
    </source>
</reference>
<organism evidence="1 2">
    <name type="scientific">Formosimonas limnophila</name>
    <dbReference type="NCBI Taxonomy" id="1384487"/>
    <lineage>
        <taxon>Bacteria</taxon>
        <taxon>Pseudomonadati</taxon>
        <taxon>Pseudomonadota</taxon>
        <taxon>Betaproteobacteria</taxon>
        <taxon>Burkholderiales</taxon>
        <taxon>Burkholderiaceae</taxon>
        <taxon>Formosimonas</taxon>
    </lineage>
</organism>
<dbReference type="Proteomes" id="UP000614287">
    <property type="component" value="Unassembled WGS sequence"/>
</dbReference>
<reference evidence="1" key="2">
    <citation type="submission" date="2020-09" db="EMBL/GenBank/DDBJ databases">
        <authorList>
            <person name="Sun Q."/>
            <person name="Kim S."/>
        </authorList>
    </citation>
    <scope>NUCLEOTIDE SEQUENCE</scope>
    <source>
        <strain evidence="1">KCTC 32501</strain>
    </source>
</reference>
<dbReference type="EMBL" id="BMZG01000010">
    <property type="protein sequence ID" value="GHA77846.1"/>
    <property type="molecule type" value="Genomic_DNA"/>
</dbReference>
<gene>
    <name evidence="1" type="ORF">GCM10009007_18510</name>
</gene>
<protein>
    <submittedName>
        <fullName evidence="1">Uncharacterized protein</fullName>
    </submittedName>
</protein>
<evidence type="ECO:0000313" key="1">
    <source>
        <dbReference type="EMBL" id="GHA77846.1"/>
    </source>
</evidence>
<dbReference type="AlphaFoldDB" id="A0A8J3CMC9"/>
<accession>A0A8J3CMC9</accession>